<dbReference type="AlphaFoldDB" id="D4DP98"/>
<protein>
    <submittedName>
        <fullName evidence="1">Uncharacterized protein</fullName>
    </submittedName>
</protein>
<dbReference type="EMBL" id="ADBF01000022">
    <property type="protein sequence ID" value="EFE50385.1"/>
    <property type="molecule type" value="Genomic_DNA"/>
</dbReference>
<dbReference type="Proteomes" id="UP000005536">
    <property type="component" value="Unassembled WGS sequence"/>
</dbReference>
<accession>D4DP98</accession>
<evidence type="ECO:0000313" key="1">
    <source>
        <dbReference type="EMBL" id="EFE50385.1"/>
    </source>
</evidence>
<sequence>MREAGRESRKKSWTAPIGSMKRVMSFRKIEGESTVKPYGIHQI</sequence>
<gene>
    <name evidence="1" type="ORF">NEIELOOT_00882</name>
</gene>
<name>D4DP98_NEIEG</name>
<proteinExistence type="predicted"/>
<organism evidence="1 2">
    <name type="scientific">Neisseria elongata subsp. glycolytica ATCC 29315</name>
    <dbReference type="NCBI Taxonomy" id="546263"/>
    <lineage>
        <taxon>Bacteria</taxon>
        <taxon>Pseudomonadati</taxon>
        <taxon>Pseudomonadota</taxon>
        <taxon>Betaproteobacteria</taxon>
        <taxon>Neisseriales</taxon>
        <taxon>Neisseriaceae</taxon>
        <taxon>Neisseria</taxon>
    </lineage>
</organism>
<evidence type="ECO:0000313" key="2">
    <source>
        <dbReference type="Proteomes" id="UP000005536"/>
    </source>
</evidence>
<comment type="caution">
    <text evidence="1">The sequence shown here is derived from an EMBL/GenBank/DDBJ whole genome shotgun (WGS) entry which is preliminary data.</text>
</comment>
<reference evidence="1 2" key="1">
    <citation type="submission" date="2010-02" db="EMBL/GenBank/DDBJ databases">
        <authorList>
            <person name="Weinstock G."/>
            <person name="Sodergren E."/>
            <person name="Clifton S."/>
            <person name="Fulton L."/>
            <person name="Fulton B."/>
            <person name="Courtney L."/>
            <person name="Fronick C."/>
            <person name="Harrison M."/>
            <person name="Strong C."/>
            <person name="Farmer C."/>
            <person name="Delahaunty K."/>
            <person name="Markovic C."/>
            <person name="Hall O."/>
            <person name="Minx P."/>
            <person name="Tomlinson C."/>
            <person name="Mitreva M."/>
            <person name="Nelson J."/>
            <person name="Hou S."/>
            <person name="Wollam A."/>
            <person name="Pepin K.H."/>
            <person name="Johnson M."/>
            <person name="Bhonagiri V."/>
            <person name="Zhang X."/>
            <person name="Suruliraj S."/>
            <person name="Warren W."/>
            <person name="Chinwalla A."/>
            <person name="Mardis E.R."/>
            <person name="Wilson R.K."/>
        </authorList>
    </citation>
    <scope>NUCLEOTIDE SEQUENCE [LARGE SCALE GENOMIC DNA]</scope>
    <source>
        <strain evidence="1 2">ATCC 29315</strain>
    </source>
</reference>